<comment type="caution">
    <text evidence="15">The sequence shown here is derived from an EMBL/GenBank/DDBJ whole genome shotgun (WGS) entry which is preliminary data.</text>
</comment>
<evidence type="ECO:0000313" key="16">
    <source>
        <dbReference type="Proteomes" id="UP000032360"/>
    </source>
</evidence>
<dbReference type="EC" id="1.4.3.16" evidence="4"/>
<dbReference type="AlphaFoldDB" id="A0A0D8HHK6"/>
<dbReference type="SUPFAM" id="SSF56425">
    <property type="entry name" value="Succinate dehydrogenase/fumarate reductase flavoprotein, catalytic domain"/>
    <property type="match status" value="1"/>
</dbReference>
<evidence type="ECO:0000256" key="3">
    <source>
        <dbReference type="ARBA" id="ARBA00008562"/>
    </source>
</evidence>
<dbReference type="InterPro" id="IPR003953">
    <property type="entry name" value="FAD-dep_OxRdtase_2_FAD-bd"/>
</dbReference>
<dbReference type="Gene3D" id="3.90.700.10">
    <property type="entry name" value="Succinate dehydrogenase/fumarate reductase flavoprotein, catalytic domain"/>
    <property type="match status" value="1"/>
</dbReference>
<dbReference type="PATRIC" id="fig|1280514.3.peg.2179"/>
<evidence type="ECO:0000256" key="6">
    <source>
        <dbReference type="ARBA" id="ARBA00022630"/>
    </source>
</evidence>
<dbReference type="PANTHER" id="PTHR42716:SF2">
    <property type="entry name" value="L-ASPARTATE OXIDASE, CHLOROPLASTIC"/>
    <property type="match status" value="1"/>
</dbReference>
<dbReference type="Gene3D" id="3.50.50.60">
    <property type="entry name" value="FAD/NAD(P)-binding domain"/>
    <property type="match status" value="1"/>
</dbReference>
<keyword evidence="6" id="KW-0285">Flavoprotein</keyword>
<dbReference type="PRINTS" id="PR00411">
    <property type="entry name" value="PNDRDTASEI"/>
</dbReference>
<dbReference type="GO" id="GO:0034628">
    <property type="term" value="P:'de novo' NAD+ biosynthetic process from L-aspartate"/>
    <property type="evidence" value="ECO:0007669"/>
    <property type="project" value="TreeGrafter"/>
</dbReference>
<dbReference type="STRING" id="1280514.AXFE_16650"/>
<evidence type="ECO:0000256" key="8">
    <source>
        <dbReference type="ARBA" id="ARBA00022827"/>
    </source>
</evidence>
<comment type="catalytic activity">
    <reaction evidence="12">
        <text>L-aspartate + O2 = iminosuccinate + H2O2</text>
        <dbReference type="Rhea" id="RHEA:25876"/>
        <dbReference type="ChEBI" id="CHEBI:15379"/>
        <dbReference type="ChEBI" id="CHEBI:16240"/>
        <dbReference type="ChEBI" id="CHEBI:29991"/>
        <dbReference type="ChEBI" id="CHEBI:77875"/>
        <dbReference type="EC" id="1.4.3.16"/>
    </reaction>
    <physiologicalReaction direction="left-to-right" evidence="12">
        <dbReference type="Rhea" id="RHEA:25877"/>
    </physiologicalReaction>
</comment>
<gene>
    <name evidence="15" type="primary">nadB</name>
    <name evidence="15" type="ORF">AXFE_16650</name>
</gene>
<evidence type="ECO:0000256" key="4">
    <source>
        <dbReference type="ARBA" id="ARBA00012173"/>
    </source>
</evidence>
<dbReference type="Proteomes" id="UP000032360">
    <property type="component" value="Unassembled WGS sequence"/>
</dbReference>
<dbReference type="SUPFAM" id="SSF51905">
    <property type="entry name" value="FAD/NAD(P)-binding domain"/>
    <property type="match status" value="1"/>
</dbReference>
<evidence type="ECO:0000256" key="2">
    <source>
        <dbReference type="ARBA" id="ARBA00004950"/>
    </source>
</evidence>
<comment type="function">
    <text evidence="10">Catalyzes the oxidation of L-aspartate to iminoaspartate, the first step in the de novo biosynthesis of NAD(+).</text>
</comment>
<dbReference type="InterPro" id="IPR036188">
    <property type="entry name" value="FAD/NAD-bd_sf"/>
</dbReference>
<keyword evidence="7" id="KW-0662">Pyridine nucleotide biosynthesis</keyword>
<sequence length="499" mass="53018">MFEEIETDLLIIGSGVAGAYGALLASSMGARVMLVTKTELVSGSTQWAQGGIAFPDGRDDIPSHLEDTLRAGRGLSDPTVTREILGESLEHLALLKELGMDFDPELALEGGHSRPRVKHIGGDRSGLFLLKFLHSKLIGRITSLERHFVVGLRAAEDESVMGAWAFGPNQELIKITAASVVLATGGSGQLFSVTTNPPEATGDGIVLALKAGATIRNIELAQFHPTALMDGSLISEACRGEGAILLNKNGERFMTRYDPLGELAPRDVVARAVINEERSSGGVFLDLRPVGDLANSFPTVYASCVDLGLNPLSSPVPISPAAHYQMGGVSTDSHGRTTVAGLFAAGEVASTGLHGANRLASNSLLEGLVMGARAARTALKELEVPGHCDDAPPFVGGLDLYLRPQIQQIMTSCASVLRNGVEIQDGRRRLNLFESFETSLPSEVETLNLLEVGKLVLSGALARQESRGAHYREDFDHLSSIAFHVDQTKDSISLVPFGI</sequence>
<reference evidence="15 16" key="1">
    <citation type="submission" date="2015-01" db="EMBL/GenBank/DDBJ databases">
        <title>Draft genome of the acidophilic iron oxidizer Acidithrix ferrooxidans strain Py-F3.</title>
        <authorList>
            <person name="Poehlein A."/>
            <person name="Eisen S."/>
            <person name="Schloemann M."/>
            <person name="Johnson B.D."/>
            <person name="Daniel R."/>
            <person name="Muehling M."/>
        </authorList>
    </citation>
    <scope>NUCLEOTIDE SEQUENCE [LARGE SCALE GENOMIC DNA]</scope>
    <source>
        <strain evidence="15 16">Py-F3</strain>
    </source>
</reference>
<comment type="similarity">
    <text evidence="3">Belongs to the FAD-dependent oxidoreductase 2 family. NadB subfamily.</text>
</comment>
<keyword evidence="8" id="KW-0274">FAD</keyword>
<comment type="cofactor">
    <cofactor evidence="1">
        <name>FAD</name>
        <dbReference type="ChEBI" id="CHEBI:57692"/>
    </cofactor>
</comment>
<dbReference type="Pfam" id="PF00890">
    <property type="entry name" value="FAD_binding_2"/>
    <property type="match status" value="1"/>
</dbReference>
<dbReference type="GO" id="GO:0008734">
    <property type="term" value="F:L-aspartate oxidase activity"/>
    <property type="evidence" value="ECO:0007669"/>
    <property type="project" value="UniProtKB-EC"/>
</dbReference>
<name>A0A0D8HHK6_9ACTN</name>
<proteinExistence type="inferred from homology"/>
<comment type="pathway">
    <text evidence="2">Cofactor biosynthesis; NAD(+) biosynthesis; iminoaspartate from L-aspartate (oxidase route): step 1/1.</text>
</comment>
<accession>A0A0D8HHK6</accession>
<dbReference type="Pfam" id="PF02910">
    <property type="entry name" value="Succ_DH_flav_C"/>
    <property type="match status" value="1"/>
</dbReference>
<keyword evidence="9 15" id="KW-0560">Oxidoreductase</keyword>
<keyword evidence="16" id="KW-1185">Reference proteome</keyword>
<evidence type="ECO:0000256" key="1">
    <source>
        <dbReference type="ARBA" id="ARBA00001974"/>
    </source>
</evidence>
<dbReference type="FunFam" id="3.90.700.10:FF:000002">
    <property type="entry name" value="L-aspartate oxidase"/>
    <property type="match status" value="1"/>
</dbReference>
<dbReference type="InterPro" id="IPR027477">
    <property type="entry name" value="Succ_DH/fumarate_Rdtase_cat_sf"/>
</dbReference>
<organism evidence="15 16">
    <name type="scientific">Acidithrix ferrooxidans</name>
    <dbReference type="NCBI Taxonomy" id="1280514"/>
    <lineage>
        <taxon>Bacteria</taxon>
        <taxon>Bacillati</taxon>
        <taxon>Actinomycetota</taxon>
        <taxon>Acidimicrobiia</taxon>
        <taxon>Acidimicrobiales</taxon>
        <taxon>Acidimicrobiaceae</taxon>
        <taxon>Acidithrix</taxon>
    </lineage>
</organism>
<dbReference type="EMBL" id="JXYS01000039">
    <property type="protein sequence ID" value="KJF17470.1"/>
    <property type="molecule type" value="Genomic_DNA"/>
</dbReference>
<evidence type="ECO:0000256" key="5">
    <source>
        <dbReference type="ARBA" id="ARBA00021901"/>
    </source>
</evidence>
<protein>
    <recommendedName>
        <fullName evidence="5">L-aspartate oxidase</fullName>
        <ecNumber evidence="4">1.4.3.16</ecNumber>
    </recommendedName>
    <alternativeName>
        <fullName evidence="11">Quinolinate synthase B</fullName>
    </alternativeName>
</protein>
<evidence type="ECO:0000313" key="15">
    <source>
        <dbReference type="EMBL" id="KJF17470.1"/>
    </source>
</evidence>
<feature type="domain" description="FAD-dependent oxidoreductase 2 FAD-binding" evidence="13">
    <location>
        <begin position="8"/>
        <end position="364"/>
    </location>
</feature>
<dbReference type="GO" id="GO:0033765">
    <property type="term" value="F:steroid dehydrogenase activity, acting on the CH-CH group of donors"/>
    <property type="evidence" value="ECO:0007669"/>
    <property type="project" value="UniProtKB-ARBA"/>
</dbReference>
<dbReference type="UniPathway" id="UPA00253">
    <property type="reaction ID" value="UER00326"/>
</dbReference>
<dbReference type="Gene3D" id="1.20.58.100">
    <property type="entry name" value="Fumarate reductase/succinate dehydrogenase flavoprotein-like, C-terminal domain"/>
    <property type="match status" value="1"/>
</dbReference>
<evidence type="ECO:0000256" key="9">
    <source>
        <dbReference type="ARBA" id="ARBA00023002"/>
    </source>
</evidence>
<evidence type="ECO:0000256" key="10">
    <source>
        <dbReference type="ARBA" id="ARBA00029426"/>
    </source>
</evidence>
<evidence type="ECO:0000256" key="7">
    <source>
        <dbReference type="ARBA" id="ARBA00022642"/>
    </source>
</evidence>
<evidence type="ECO:0000256" key="11">
    <source>
        <dbReference type="ARBA" id="ARBA00030386"/>
    </source>
</evidence>
<dbReference type="PANTHER" id="PTHR42716">
    <property type="entry name" value="L-ASPARTATE OXIDASE"/>
    <property type="match status" value="1"/>
</dbReference>
<evidence type="ECO:0000259" key="14">
    <source>
        <dbReference type="Pfam" id="PF02910"/>
    </source>
</evidence>
<evidence type="ECO:0000256" key="12">
    <source>
        <dbReference type="ARBA" id="ARBA00048305"/>
    </source>
</evidence>
<dbReference type="RefSeq" id="WP_200891222.1">
    <property type="nucleotide sequence ID" value="NZ_JXYS01000039.1"/>
</dbReference>
<feature type="domain" description="Fumarate reductase/succinate dehydrogenase flavoprotein-like C-terminal" evidence="14">
    <location>
        <begin position="436"/>
        <end position="477"/>
    </location>
</feature>
<dbReference type="SUPFAM" id="SSF46977">
    <property type="entry name" value="Succinate dehydrogenase/fumarate reductase flavoprotein C-terminal domain"/>
    <property type="match status" value="1"/>
</dbReference>
<dbReference type="InterPro" id="IPR005288">
    <property type="entry name" value="NadB"/>
</dbReference>
<dbReference type="PRINTS" id="PR00368">
    <property type="entry name" value="FADPNR"/>
</dbReference>
<evidence type="ECO:0000259" key="13">
    <source>
        <dbReference type="Pfam" id="PF00890"/>
    </source>
</evidence>
<dbReference type="InterPro" id="IPR037099">
    <property type="entry name" value="Fum_R/Succ_DH_flav-like_C_sf"/>
</dbReference>
<dbReference type="InterPro" id="IPR015939">
    <property type="entry name" value="Fum_Rdtase/Succ_DH_flav-like_C"/>
</dbReference>